<protein>
    <submittedName>
        <fullName evidence="1">Uncharacterized protein</fullName>
    </submittedName>
</protein>
<dbReference type="EMBL" id="LR796547">
    <property type="protein sequence ID" value="CAB4150755.1"/>
    <property type="molecule type" value="Genomic_DNA"/>
</dbReference>
<accession>A0A6J5MU85</accession>
<gene>
    <name evidence="1" type="ORF">UFOVP577_31</name>
</gene>
<proteinExistence type="predicted"/>
<evidence type="ECO:0000313" key="1">
    <source>
        <dbReference type="EMBL" id="CAB4150755.1"/>
    </source>
</evidence>
<organism evidence="1">
    <name type="scientific">uncultured Caudovirales phage</name>
    <dbReference type="NCBI Taxonomy" id="2100421"/>
    <lineage>
        <taxon>Viruses</taxon>
        <taxon>Duplodnaviria</taxon>
        <taxon>Heunggongvirae</taxon>
        <taxon>Uroviricota</taxon>
        <taxon>Caudoviricetes</taxon>
        <taxon>Peduoviridae</taxon>
        <taxon>Maltschvirus</taxon>
        <taxon>Maltschvirus maltsch</taxon>
    </lineage>
</organism>
<sequence>MNRADQIFQAFCKFHERNPIVWQLFEQFTMQIVGMRNKYSAQAVFERIRWQMDIETDGVVLKLNNNFCAYYARMFEAKHPEFKGFFRSRKRVSEDQPAWRVDIQEWHLPPPSDESLLMSKLRAMAH</sequence>
<reference evidence="1" key="1">
    <citation type="submission" date="2020-04" db="EMBL/GenBank/DDBJ databases">
        <authorList>
            <person name="Chiriac C."/>
            <person name="Salcher M."/>
            <person name="Ghai R."/>
            <person name="Kavagutti S V."/>
        </authorList>
    </citation>
    <scope>NUCLEOTIDE SEQUENCE</scope>
</reference>
<name>A0A6J5MU85_9CAUD</name>